<keyword evidence="6" id="KW-0472">Membrane</keyword>
<dbReference type="NCBIfam" id="TIGR01189">
    <property type="entry name" value="ccmA"/>
    <property type="match status" value="1"/>
</dbReference>
<evidence type="ECO:0000256" key="2">
    <source>
        <dbReference type="ARBA" id="ARBA00022741"/>
    </source>
</evidence>
<gene>
    <name evidence="8" type="ORF">METZ01_LOCUS66365</name>
</gene>
<dbReference type="EMBL" id="UINC01004328">
    <property type="protein sequence ID" value="SVA13511.1"/>
    <property type="molecule type" value="Genomic_DNA"/>
</dbReference>
<dbReference type="InterPro" id="IPR027417">
    <property type="entry name" value="P-loop_NTPase"/>
</dbReference>
<dbReference type="PANTHER" id="PTHR43499">
    <property type="entry name" value="ABC TRANSPORTER I FAMILY MEMBER 1"/>
    <property type="match status" value="1"/>
</dbReference>
<dbReference type="AlphaFoldDB" id="A0A381TDE0"/>
<name>A0A381TDE0_9ZZZZ</name>
<keyword evidence="4" id="KW-0067">ATP-binding</keyword>
<protein>
    <recommendedName>
        <fullName evidence="7">ABC transporter domain-containing protein</fullName>
    </recommendedName>
</protein>
<dbReference type="Pfam" id="PF00005">
    <property type="entry name" value="ABC_tran"/>
    <property type="match status" value="1"/>
</dbReference>
<evidence type="ECO:0000256" key="1">
    <source>
        <dbReference type="ARBA" id="ARBA00022448"/>
    </source>
</evidence>
<dbReference type="GO" id="GO:0022857">
    <property type="term" value="F:transmembrane transporter activity"/>
    <property type="evidence" value="ECO:0007669"/>
    <property type="project" value="InterPro"/>
</dbReference>
<dbReference type="PANTHER" id="PTHR43499:SF1">
    <property type="entry name" value="ABC TRANSPORTER I FAMILY MEMBER 1"/>
    <property type="match status" value="1"/>
</dbReference>
<reference evidence="8" key="1">
    <citation type="submission" date="2018-05" db="EMBL/GenBank/DDBJ databases">
        <authorList>
            <person name="Lanie J.A."/>
            <person name="Ng W.-L."/>
            <person name="Kazmierczak K.M."/>
            <person name="Andrzejewski T.M."/>
            <person name="Davidsen T.M."/>
            <person name="Wayne K.J."/>
            <person name="Tettelin H."/>
            <person name="Glass J.I."/>
            <person name="Rusch D."/>
            <person name="Podicherti R."/>
            <person name="Tsui H.-C.T."/>
            <person name="Winkler M.E."/>
        </authorList>
    </citation>
    <scope>NUCLEOTIDE SEQUENCE</scope>
</reference>
<dbReference type="SUPFAM" id="SSF52540">
    <property type="entry name" value="P-loop containing nucleoside triphosphate hydrolases"/>
    <property type="match status" value="1"/>
</dbReference>
<dbReference type="PROSITE" id="PS50893">
    <property type="entry name" value="ABC_TRANSPORTER_2"/>
    <property type="match status" value="1"/>
</dbReference>
<dbReference type="InterPro" id="IPR003593">
    <property type="entry name" value="AAA+_ATPase"/>
</dbReference>
<evidence type="ECO:0000256" key="4">
    <source>
        <dbReference type="ARBA" id="ARBA00022840"/>
    </source>
</evidence>
<evidence type="ECO:0000313" key="8">
    <source>
        <dbReference type="EMBL" id="SVA13511.1"/>
    </source>
</evidence>
<dbReference type="GO" id="GO:0005524">
    <property type="term" value="F:ATP binding"/>
    <property type="evidence" value="ECO:0007669"/>
    <property type="project" value="UniProtKB-KW"/>
</dbReference>
<dbReference type="InterPro" id="IPR003439">
    <property type="entry name" value="ABC_transporter-like_ATP-bd"/>
</dbReference>
<dbReference type="SMART" id="SM00382">
    <property type="entry name" value="AAA"/>
    <property type="match status" value="1"/>
</dbReference>
<dbReference type="GO" id="GO:0016887">
    <property type="term" value="F:ATP hydrolysis activity"/>
    <property type="evidence" value="ECO:0007669"/>
    <property type="project" value="InterPro"/>
</dbReference>
<dbReference type="InterPro" id="IPR005895">
    <property type="entry name" value="ABC_transptr_haem_export_CcmA"/>
</dbReference>
<keyword evidence="5" id="KW-1278">Translocase</keyword>
<accession>A0A381TDE0</accession>
<evidence type="ECO:0000259" key="7">
    <source>
        <dbReference type="PROSITE" id="PS50893"/>
    </source>
</evidence>
<proteinExistence type="predicted"/>
<dbReference type="Gene3D" id="3.40.50.300">
    <property type="entry name" value="P-loop containing nucleotide triphosphate hydrolases"/>
    <property type="match status" value="1"/>
</dbReference>
<keyword evidence="3" id="KW-0201">Cytochrome c-type biogenesis</keyword>
<sequence>MTSALDSDLEGFSLEVSRGNRCLFADLSFRLGRGEMALVTGSNGCGKTSLLRVLAGLAVPNSGRVMLGRADIHGFLPEQRRDLVFKGHLNGLKKELTARENLEFFYRLWQGDHQVDTVLAELQLSPAADYLVRHLSTGQRRRVSLGALRLQPATLWILDEPLAGLDKSGIDLICGWVREHLQKGGIAVIATHRAEPFSGSYQLNIEL</sequence>
<evidence type="ECO:0000256" key="3">
    <source>
        <dbReference type="ARBA" id="ARBA00022748"/>
    </source>
</evidence>
<keyword evidence="1" id="KW-0813">Transport</keyword>
<dbReference type="NCBIfam" id="NF010061">
    <property type="entry name" value="PRK13538.1"/>
    <property type="match status" value="1"/>
</dbReference>
<feature type="domain" description="ABC transporter" evidence="7">
    <location>
        <begin position="9"/>
        <end position="207"/>
    </location>
</feature>
<dbReference type="GO" id="GO:0017004">
    <property type="term" value="P:cytochrome complex assembly"/>
    <property type="evidence" value="ECO:0007669"/>
    <property type="project" value="UniProtKB-KW"/>
</dbReference>
<organism evidence="8">
    <name type="scientific">marine metagenome</name>
    <dbReference type="NCBI Taxonomy" id="408172"/>
    <lineage>
        <taxon>unclassified sequences</taxon>
        <taxon>metagenomes</taxon>
        <taxon>ecological metagenomes</taxon>
    </lineage>
</organism>
<evidence type="ECO:0000256" key="5">
    <source>
        <dbReference type="ARBA" id="ARBA00022967"/>
    </source>
</evidence>
<keyword evidence="2" id="KW-0547">Nucleotide-binding</keyword>
<evidence type="ECO:0000256" key="6">
    <source>
        <dbReference type="ARBA" id="ARBA00023136"/>
    </source>
</evidence>